<protein>
    <recommendedName>
        <fullName evidence="14">HD domain-containing protein</fullName>
    </recommendedName>
</protein>
<dbReference type="EMBL" id="MFEL01000010">
    <property type="protein sequence ID" value="OGE81086.1"/>
    <property type="molecule type" value="Genomic_DNA"/>
</dbReference>
<evidence type="ECO:0000256" key="1">
    <source>
        <dbReference type="ARBA" id="ARBA00001946"/>
    </source>
</evidence>
<dbReference type="Gene3D" id="3.30.460.10">
    <property type="entry name" value="Beta Polymerase, domain 2"/>
    <property type="match status" value="1"/>
</dbReference>
<keyword evidence="8" id="KW-0694">RNA-binding</keyword>
<keyword evidence="4" id="KW-0548">Nucleotidyltransferase</keyword>
<keyword evidence="7" id="KW-0460">Magnesium</keyword>
<evidence type="ECO:0000259" key="10">
    <source>
        <dbReference type="Pfam" id="PF01966"/>
    </source>
</evidence>
<dbReference type="InterPro" id="IPR043519">
    <property type="entry name" value="NT_sf"/>
</dbReference>
<dbReference type="InterPro" id="IPR002646">
    <property type="entry name" value="PolA_pol_head_dom"/>
</dbReference>
<dbReference type="GO" id="GO:0016779">
    <property type="term" value="F:nucleotidyltransferase activity"/>
    <property type="evidence" value="ECO:0007669"/>
    <property type="project" value="UniProtKB-KW"/>
</dbReference>
<evidence type="ECO:0000259" key="9">
    <source>
        <dbReference type="Pfam" id="PF01743"/>
    </source>
</evidence>
<evidence type="ECO:0000256" key="2">
    <source>
        <dbReference type="ARBA" id="ARBA00022679"/>
    </source>
</evidence>
<feature type="domain" description="HD" evidence="10">
    <location>
        <begin position="264"/>
        <end position="337"/>
    </location>
</feature>
<feature type="domain" description="Poly A polymerase head" evidence="9">
    <location>
        <begin position="22"/>
        <end position="146"/>
    </location>
</feature>
<evidence type="ECO:0000256" key="8">
    <source>
        <dbReference type="RuleBase" id="RU003953"/>
    </source>
</evidence>
<evidence type="ECO:0008006" key="14">
    <source>
        <dbReference type="Google" id="ProtNLM"/>
    </source>
</evidence>
<dbReference type="GO" id="GO:0046872">
    <property type="term" value="F:metal ion binding"/>
    <property type="evidence" value="ECO:0007669"/>
    <property type="project" value="UniProtKB-KW"/>
</dbReference>
<dbReference type="Pfam" id="PF12627">
    <property type="entry name" value="PolyA_pol_RNAbd"/>
    <property type="match status" value="1"/>
</dbReference>
<dbReference type="GO" id="GO:0000049">
    <property type="term" value="F:tRNA binding"/>
    <property type="evidence" value="ECO:0007669"/>
    <property type="project" value="TreeGrafter"/>
</dbReference>
<evidence type="ECO:0000313" key="13">
    <source>
        <dbReference type="Proteomes" id="UP000178892"/>
    </source>
</evidence>
<sequence length="452" mass="52195">MTLDQEGIKIVRLLKNRGFSGFFVAGFVRDKLLKRQSDNLDIATDAQPEMVQKILRANKFYTREIGKKYGTILAATKAGPIEITTFRSEGDYADKRRPTTVTFIKDYQTDAKRRDFTVNSLYFEPLSKKLLDPVNGLKDLKAKLLRFVGDPKKRIDEDHLRMLRAVRLATRLNFRLEKNTFAAIKTRAKLIQDVSGERIKAELDKILASGKPAEGLRLLDKIGLLQFIIPEAEALKLFSHQSKKYHLEGSIWDHTLLAIHKARKENLVLLYALIFHDMGKPDRAKEVLKEEGWVISTKGHADVSADIFFGFAKRIKFGRHDRNDIEWLIRNHMLMFDFFNMGFRKQLKLAATSVFPLLLKHWCYDEAATKRSVYRDNHHARFLKSLRLGHGLLQRLNRLEPLIKKLANGDLIMRYTNLKPGRRLGEEKEKIKALIVLGKIKSQQDLKNHLLA</sequence>
<dbReference type="InterPro" id="IPR032828">
    <property type="entry name" value="PolyA_RNA-bd"/>
</dbReference>
<dbReference type="CDD" id="cd05398">
    <property type="entry name" value="NT_ClassII-CCAase"/>
    <property type="match status" value="1"/>
</dbReference>
<evidence type="ECO:0000256" key="7">
    <source>
        <dbReference type="ARBA" id="ARBA00022842"/>
    </source>
</evidence>
<accession>A0A1F5NTU1</accession>
<proteinExistence type="inferred from homology"/>
<dbReference type="Gene3D" id="1.10.3090.10">
    <property type="entry name" value="cca-adding enzyme, domain 2"/>
    <property type="match status" value="1"/>
</dbReference>
<comment type="caution">
    <text evidence="12">The sequence shown here is derived from an EMBL/GenBank/DDBJ whole genome shotgun (WGS) entry which is preliminary data.</text>
</comment>
<dbReference type="Pfam" id="PF01743">
    <property type="entry name" value="PolyA_pol"/>
    <property type="match status" value="1"/>
</dbReference>
<dbReference type="Pfam" id="PF01966">
    <property type="entry name" value="HD"/>
    <property type="match status" value="1"/>
</dbReference>
<feature type="domain" description="tRNA nucleotidyltransferase/poly(A) polymerase RNA and SrmB- binding" evidence="11">
    <location>
        <begin position="173"/>
        <end position="234"/>
    </location>
</feature>
<comment type="similarity">
    <text evidence="8">Belongs to the tRNA nucleotidyltransferase/poly(A) polymerase family.</text>
</comment>
<dbReference type="SUPFAM" id="SSF81891">
    <property type="entry name" value="Poly A polymerase C-terminal region-like"/>
    <property type="match status" value="1"/>
</dbReference>
<dbReference type="STRING" id="1817825.A2720_00900"/>
<evidence type="ECO:0000256" key="6">
    <source>
        <dbReference type="ARBA" id="ARBA00022741"/>
    </source>
</evidence>
<dbReference type="GO" id="GO:0000166">
    <property type="term" value="F:nucleotide binding"/>
    <property type="evidence" value="ECO:0007669"/>
    <property type="project" value="UniProtKB-KW"/>
</dbReference>
<organism evidence="12 13">
    <name type="scientific">Candidatus Doudnabacteria bacterium RIFCSPHIGHO2_01_FULL_46_24</name>
    <dbReference type="NCBI Taxonomy" id="1817825"/>
    <lineage>
        <taxon>Bacteria</taxon>
        <taxon>Candidatus Doudnaibacteriota</taxon>
    </lineage>
</organism>
<evidence type="ECO:0000259" key="11">
    <source>
        <dbReference type="Pfam" id="PF12627"/>
    </source>
</evidence>
<evidence type="ECO:0000256" key="4">
    <source>
        <dbReference type="ARBA" id="ARBA00022695"/>
    </source>
</evidence>
<dbReference type="GO" id="GO:0008033">
    <property type="term" value="P:tRNA processing"/>
    <property type="evidence" value="ECO:0007669"/>
    <property type="project" value="UniProtKB-KW"/>
</dbReference>
<evidence type="ECO:0000256" key="3">
    <source>
        <dbReference type="ARBA" id="ARBA00022694"/>
    </source>
</evidence>
<dbReference type="Proteomes" id="UP000178892">
    <property type="component" value="Unassembled WGS sequence"/>
</dbReference>
<evidence type="ECO:0000256" key="5">
    <source>
        <dbReference type="ARBA" id="ARBA00022723"/>
    </source>
</evidence>
<dbReference type="InterPro" id="IPR050264">
    <property type="entry name" value="Bact_CCA-adding_enz_type3_sf"/>
</dbReference>
<evidence type="ECO:0000313" key="12">
    <source>
        <dbReference type="EMBL" id="OGE81086.1"/>
    </source>
</evidence>
<reference evidence="12 13" key="1">
    <citation type="journal article" date="2016" name="Nat. Commun.">
        <title>Thousands of microbial genomes shed light on interconnected biogeochemical processes in an aquifer system.</title>
        <authorList>
            <person name="Anantharaman K."/>
            <person name="Brown C.T."/>
            <person name="Hug L.A."/>
            <person name="Sharon I."/>
            <person name="Castelle C.J."/>
            <person name="Probst A.J."/>
            <person name="Thomas B.C."/>
            <person name="Singh A."/>
            <person name="Wilkins M.J."/>
            <person name="Karaoz U."/>
            <person name="Brodie E.L."/>
            <person name="Williams K.H."/>
            <person name="Hubbard S.S."/>
            <person name="Banfield J.F."/>
        </authorList>
    </citation>
    <scope>NUCLEOTIDE SEQUENCE [LARGE SCALE GENOMIC DNA]</scope>
</reference>
<keyword evidence="6" id="KW-0547">Nucleotide-binding</keyword>
<dbReference type="PANTHER" id="PTHR46173:SF1">
    <property type="entry name" value="CCA TRNA NUCLEOTIDYLTRANSFERASE 1, MITOCHONDRIAL"/>
    <property type="match status" value="1"/>
</dbReference>
<comment type="cofactor">
    <cofactor evidence="1">
        <name>Mg(2+)</name>
        <dbReference type="ChEBI" id="CHEBI:18420"/>
    </cofactor>
</comment>
<keyword evidence="3" id="KW-0819">tRNA processing</keyword>
<name>A0A1F5NTU1_9BACT</name>
<dbReference type="AlphaFoldDB" id="A0A1F5NTU1"/>
<dbReference type="PANTHER" id="PTHR46173">
    <property type="entry name" value="CCA TRNA NUCLEOTIDYLTRANSFERASE 1, MITOCHONDRIAL"/>
    <property type="match status" value="1"/>
</dbReference>
<keyword evidence="5" id="KW-0479">Metal-binding</keyword>
<keyword evidence="2 8" id="KW-0808">Transferase</keyword>
<dbReference type="SUPFAM" id="SSF81301">
    <property type="entry name" value="Nucleotidyltransferase"/>
    <property type="match status" value="1"/>
</dbReference>
<gene>
    <name evidence="12" type="ORF">A2720_00900</name>
</gene>
<dbReference type="InterPro" id="IPR006674">
    <property type="entry name" value="HD_domain"/>
</dbReference>